<keyword evidence="2" id="KW-1185">Reference proteome</keyword>
<dbReference type="GO" id="GO:0000287">
    <property type="term" value="F:magnesium ion binding"/>
    <property type="evidence" value="ECO:0007669"/>
    <property type="project" value="TreeGrafter"/>
</dbReference>
<proteinExistence type="predicted"/>
<dbReference type="Gene3D" id="3.30.1240.10">
    <property type="match status" value="1"/>
</dbReference>
<dbReference type="Proteomes" id="UP000515928">
    <property type="component" value="Chromosome"/>
</dbReference>
<dbReference type="NCBIfam" id="TIGR01484">
    <property type="entry name" value="HAD-SF-IIB"/>
    <property type="match status" value="1"/>
</dbReference>
<dbReference type="KEGG" id="eio:H9L01_09025"/>
<dbReference type="Gene3D" id="3.40.50.1000">
    <property type="entry name" value="HAD superfamily/HAD-like"/>
    <property type="match status" value="1"/>
</dbReference>
<dbReference type="InterPro" id="IPR006379">
    <property type="entry name" value="HAD-SF_hydro_IIB"/>
</dbReference>
<dbReference type="EMBL" id="CP060715">
    <property type="protein sequence ID" value="QNN60501.1"/>
    <property type="molecule type" value="Genomic_DNA"/>
</dbReference>
<gene>
    <name evidence="1" type="ORF">H9L01_09025</name>
</gene>
<dbReference type="RefSeq" id="WP_187533629.1">
    <property type="nucleotide sequence ID" value="NZ_CBCSHU010000010.1"/>
</dbReference>
<dbReference type="GO" id="GO:0016791">
    <property type="term" value="F:phosphatase activity"/>
    <property type="evidence" value="ECO:0007669"/>
    <property type="project" value="TreeGrafter"/>
</dbReference>
<evidence type="ECO:0000313" key="1">
    <source>
        <dbReference type="EMBL" id="QNN60501.1"/>
    </source>
</evidence>
<dbReference type="GO" id="GO:0005829">
    <property type="term" value="C:cytosol"/>
    <property type="evidence" value="ECO:0007669"/>
    <property type="project" value="TreeGrafter"/>
</dbReference>
<reference evidence="1 2" key="1">
    <citation type="submission" date="2020-08" db="EMBL/GenBank/DDBJ databases">
        <title>Genome sequence of Erysipelothrix inopinata DSM 15511T.</title>
        <authorList>
            <person name="Hyun D.-W."/>
            <person name="Bae J.-W."/>
        </authorList>
    </citation>
    <scope>NUCLEOTIDE SEQUENCE [LARGE SCALE GENOMIC DNA]</scope>
    <source>
        <strain evidence="1 2">DSM 15511</strain>
    </source>
</reference>
<dbReference type="SUPFAM" id="SSF56784">
    <property type="entry name" value="HAD-like"/>
    <property type="match status" value="1"/>
</dbReference>
<protein>
    <submittedName>
        <fullName evidence="1">HAD-IIB family hydrolase</fullName>
    </submittedName>
</protein>
<dbReference type="PROSITE" id="PS01229">
    <property type="entry name" value="COF_2"/>
    <property type="match status" value="1"/>
</dbReference>
<dbReference type="PANTHER" id="PTHR10000:SF25">
    <property type="entry name" value="PHOSPHATASE YKRA-RELATED"/>
    <property type="match status" value="1"/>
</dbReference>
<evidence type="ECO:0000313" key="2">
    <source>
        <dbReference type="Proteomes" id="UP000515928"/>
    </source>
</evidence>
<dbReference type="AlphaFoldDB" id="A0A7G9RY26"/>
<dbReference type="InterPro" id="IPR036412">
    <property type="entry name" value="HAD-like_sf"/>
</dbReference>
<keyword evidence="1" id="KW-0378">Hydrolase</keyword>
<dbReference type="Pfam" id="PF08282">
    <property type="entry name" value="Hydrolase_3"/>
    <property type="match status" value="1"/>
</dbReference>
<name>A0A7G9RY26_9FIRM</name>
<dbReference type="InterPro" id="IPR023214">
    <property type="entry name" value="HAD_sf"/>
</dbReference>
<accession>A0A7G9RY26</accession>
<sequence length="256" mass="28525">MNRSEIFYFDVDGTLLDNATHTVPESTLEALNELKSKGYLVALCTGRTLVGIQEAGVDKLIDWDGYVLANGSLILDKNMNVIKEVVMDPKWVQTLVKHNPGPLLIEGERNFLTGEPNDRLHAALEHFKIPEVYPVETYTDQKAYNIITYNFDTFPEDLKETFFEDIDIVFDQLGNSELILKASGKHNGVQTLNKHLNVSLYSGFGDGHNDVDFLKNANYSVAMMNGCSEVKEVATFTTLAVADNGIAHALKYFGVL</sequence>
<dbReference type="PANTHER" id="PTHR10000">
    <property type="entry name" value="PHOSPHOSERINE PHOSPHATASE"/>
    <property type="match status" value="1"/>
</dbReference>
<organism evidence="1 2">
    <name type="scientific">Erysipelothrix inopinata</name>
    <dbReference type="NCBI Taxonomy" id="225084"/>
    <lineage>
        <taxon>Bacteria</taxon>
        <taxon>Bacillati</taxon>
        <taxon>Bacillota</taxon>
        <taxon>Erysipelotrichia</taxon>
        <taxon>Erysipelotrichales</taxon>
        <taxon>Erysipelotrichaceae</taxon>
        <taxon>Erysipelothrix</taxon>
    </lineage>
</organism>